<reference evidence="16" key="1">
    <citation type="journal article" date="2019" name="Int. J. Syst. Evol. Microbiol.">
        <title>The Global Catalogue of Microorganisms (GCM) 10K type strain sequencing project: providing services to taxonomists for standard genome sequencing and annotation.</title>
        <authorList>
            <consortium name="The Broad Institute Genomics Platform"/>
            <consortium name="The Broad Institute Genome Sequencing Center for Infectious Disease"/>
            <person name="Wu L."/>
            <person name="Ma J."/>
        </authorList>
    </citation>
    <scope>NUCLEOTIDE SEQUENCE [LARGE SCALE GENOMIC DNA]</scope>
    <source>
        <strain evidence="16">CGMCC 1.13587</strain>
    </source>
</reference>
<evidence type="ECO:0000313" key="16">
    <source>
        <dbReference type="Proteomes" id="UP001596111"/>
    </source>
</evidence>
<dbReference type="RefSeq" id="WP_377327852.1">
    <property type="nucleotide sequence ID" value="NZ_JBHSNG010000014.1"/>
</dbReference>
<sequence>MSLRSNDRQWGSIAKFFHWIIALAILGNGTFGLLMDLAHSPMQKINWLALHKSIGLTVLALVLLRVLWRWGDVRPREEPAPRWQQWAARCVHGTLYVLIVALPLSGWWYNSVTGKPLQWFKLFNLPALVAKNDELRGFTHAVHEYLFWFLLLVLVAHVGAALKHHLSDNDNVLRRMLPFARLRNGSTSEGERP</sequence>
<dbReference type="InterPro" id="IPR016174">
    <property type="entry name" value="Di-haem_cyt_TM"/>
</dbReference>
<keyword evidence="16" id="KW-1185">Reference proteome</keyword>
<evidence type="ECO:0000259" key="14">
    <source>
        <dbReference type="Pfam" id="PF01292"/>
    </source>
</evidence>
<evidence type="ECO:0000256" key="12">
    <source>
        <dbReference type="ARBA" id="ARBA00037975"/>
    </source>
</evidence>
<protein>
    <submittedName>
        <fullName evidence="15">Cytochrome b</fullName>
    </submittedName>
</protein>
<keyword evidence="4" id="KW-1003">Cell membrane</keyword>
<evidence type="ECO:0000256" key="1">
    <source>
        <dbReference type="ARBA" id="ARBA00001970"/>
    </source>
</evidence>
<comment type="similarity">
    <text evidence="12">Belongs to the cytochrome b561 family.</text>
</comment>
<evidence type="ECO:0000256" key="4">
    <source>
        <dbReference type="ARBA" id="ARBA00022475"/>
    </source>
</evidence>
<keyword evidence="11 13" id="KW-0472">Membrane</keyword>
<comment type="cofactor">
    <cofactor evidence="1">
        <name>heme b</name>
        <dbReference type="ChEBI" id="CHEBI:60344"/>
    </cofactor>
</comment>
<keyword evidence="8" id="KW-0249">Electron transport</keyword>
<name>A0ABW0SYD5_9GAMM</name>
<feature type="transmembrane region" description="Helical" evidence="13">
    <location>
        <begin position="16"/>
        <end position="35"/>
    </location>
</feature>
<accession>A0ABW0SYD5</accession>
<dbReference type="Pfam" id="PF01292">
    <property type="entry name" value="Ni_hydr_CYTB"/>
    <property type="match status" value="1"/>
</dbReference>
<comment type="caution">
    <text evidence="15">The sequence shown here is derived from an EMBL/GenBank/DDBJ whole genome shotgun (WGS) entry which is preliminary data.</text>
</comment>
<proteinExistence type="inferred from homology"/>
<evidence type="ECO:0000256" key="11">
    <source>
        <dbReference type="ARBA" id="ARBA00023136"/>
    </source>
</evidence>
<evidence type="ECO:0000256" key="8">
    <source>
        <dbReference type="ARBA" id="ARBA00022982"/>
    </source>
</evidence>
<keyword evidence="9 13" id="KW-1133">Transmembrane helix</keyword>
<dbReference type="InterPro" id="IPR011577">
    <property type="entry name" value="Cyt_b561_bac/Ni-Hgenase"/>
</dbReference>
<evidence type="ECO:0000256" key="10">
    <source>
        <dbReference type="ARBA" id="ARBA00023004"/>
    </source>
</evidence>
<keyword evidence="7" id="KW-0479">Metal-binding</keyword>
<evidence type="ECO:0000256" key="13">
    <source>
        <dbReference type="SAM" id="Phobius"/>
    </source>
</evidence>
<dbReference type="PANTHER" id="PTHR30529:SF7">
    <property type="entry name" value="CYTOCHROME B561 BACTERIAL_NI-HYDROGENASE DOMAIN-CONTAINING PROTEIN"/>
    <property type="match status" value="1"/>
</dbReference>
<evidence type="ECO:0000256" key="9">
    <source>
        <dbReference type="ARBA" id="ARBA00022989"/>
    </source>
</evidence>
<comment type="subcellular location">
    <subcellularLocation>
        <location evidence="2">Cell membrane</location>
        <topology evidence="2">Multi-pass membrane protein</topology>
    </subcellularLocation>
</comment>
<feature type="transmembrane region" description="Helical" evidence="13">
    <location>
        <begin position="89"/>
        <end position="109"/>
    </location>
</feature>
<keyword evidence="3" id="KW-0813">Transport</keyword>
<dbReference type="PANTHER" id="PTHR30529">
    <property type="entry name" value="CYTOCHROME B561"/>
    <property type="match status" value="1"/>
</dbReference>
<dbReference type="SUPFAM" id="SSF81342">
    <property type="entry name" value="Transmembrane di-heme cytochromes"/>
    <property type="match status" value="1"/>
</dbReference>
<evidence type="ECO:0000256" key="2">
    <source>
        <dbReference type="ARBA" id="ARBA00004651"/>
    </source>
</evidence>
<feature type="transmembrane region" description="Helical" evidence="13">
    <location>
        <begin position="145"/>
        <end position="166"/>
    </location>
</feature>
<evidence type="ECO:0000313" key="15">
    <source>
        <dbReference type="EMBL" id="MFC5582094.1"/>
    </source>
</evidence>
<feature type="domain" description="Cytochrome b561 bacterial/Ni-hydrogenase" evidence="14">
    <location>
        <begin position="10"/>
        <end position="178"/>
    </location>
</feature>
<feature type="transmembrane region" description="Helical" evidence="13">
    <location>
        <begin position="47"/>
        <end position="68"/>
    </location>
</feature>
<gene>
    <name evidence="15" type="ORF">ACFPPB_13305</name>
</gene>
<evidence type="ECO:0000256" key="3">
    <source>
        <dbReference type="ARBA" id="ARBA00022448"/>
    </source>
</evidence>
<keyword evidence="6 13" id="KW-0812">Transmembrane</keyword>
<dbReference type="InterPro" id="IPR052168">
    <property type="entry name" value="Cytochrome_b561_oxidase"/>
</dbReference>
<keyword evidence="5" id="KW-0349">Heme</keyword>
<evidence type="ECO:0000256" key="5">
    <source>
        <dbReference type="ARBA" id="ARBA00022617"/>
    </source>
</evidence>
<evidence type="ECO:0000256" key="7">
    <source>
        <dbReference type="ARBA" id="ARBA00022723"/>
    </source>
</evidence>
<organism evidence="15 16">
    <name type="scientific">Rhodanobacter terrae</name>
    <dbReference type="NCBI Taxonomy" id="418647"/>
    <lineage>
        <taxon>Bacteria</taxon>
        <taxon>Pseudomonadati</taxon>
        <taxon>Pseudomonadota</taxon>
        <taxon>Gammaproteobacteria</taxon>
        <taxon>Lysobacterales</taxon>
        <taxon>Rhodanobacteraceae</taxon>
        <taxon>Rhodanobacter</taxon>
    </lineage>
</organism>
<dbReference type="EMBL" id="JBHSNG010000014">
    <property type="protein sequence ID" value="MFC5582094.1"/>
    <property type="molecule type" value="Genomic_DNA"/>
</dbReference>
<evidence type="ECO:0000256" key="6">
    <source>
        <dbReference type="ARBA" id="ARBA00022692"/>
    </source>
</evidence>
<keyword evidence="10" id="KW-0408">Iron</keyword>
<dbReference type="Proteomes" id="UP001596111">
    <property type="component" value="Unassembled WGS sequence"/>
</dbReference>